<dbReference type="SUPFAM" id="SSF51905">
    <property type="entry name" value="FAD/NAD(P)-binding domain"/>
    <property type="match status" value="1"/>
</dbReference>
<evidence type="ECO:0000256" key="4">
    <source>
        <dbReference type="ARBA" id="ARBA00022827"/>
    </source>
</evidence>
<keyword evidence="4" id="KW-0274">FAD</keyword>
<protein>
    <recommendedName>
        <fullName evidence="6">Glycerol-3-phosphate dehydrogenase</fullName>
        <ecNumber evidence="6">1.1.5.3</ecNumber>
    </recommendedName>
</protein>
<dbReference type="PANTHER" id="PTHR11985">
    <property type="entry name" value="GLYCEROL-3-PHOSPHATE DEHYDROGENASE"/>
    <property type="match status" value="1"/>
</dbReference>
<evidence type="ECO:0000259" key="7">
    <source>
        <dbReference type="Pfam" id="PF01266"/>
    </source>
</evidence>
<name>A0ABY2KKF7_9RHOB</name>
<sequence>MADLFIIGGGINGCGIARDAAGRGLSVILAEQGDLAQATSSSSTKLFHGGLRYLEYFEFRLVREALEEREILLSAMPHISWPMRFVLPWHSDMRFDNDTPTSRLLGLVMPWMKGRRPAWLIRLGLFLYDTLGGRKILPATRTLNLKTDPAGKPLQAKFAHAYEYSDCWIEDSRLVVLNARDAQARGARILVQTPVISATRTGDHWEVVTNGPDGPATYRARALVNAGGPWVEDIIRTVARINSTEGVRLVRGSHIVTRKLYDHDRCYFFQGTDGRIIFAIPYEQDFTLIGTTDQDHQGAPKDAVCTDEERDYLLDFASKYFAKPVTRDDVVWTYSGVRPLYNDGAKSATAATRDYVLSLDQTGVPLLNVFGGKITTYRRLAESALEKLQPFFPGVSGKWTAGQPLPGGNFPVDGVANLTAVLKAAHPYLTDAHAARLIRAYGTEATTLLGTAGSLADLGRDFGATLTEAELRWLMDREYARHAADVVWRRSKLGLRLTPLQIAAIDDYMTTRWAASPAAE</sequence>
<feature type="domain" description="FAD dependent oxidoreductase" evidence="7">
    <location>
        <begin position="3"/>
        <end position="378"/>
    </location>
</feature>
<dbReference type="Pfam" id="PF16901">
    <property type="entry name" value="DAO_C"/>
    <property type="match status" value="1"/>
</dbReference>
<dbReference type="GO" id="GO:0004368">
    <property type="term" value="F:glycerol-3-phosphate dehydrogenase (quinone) activity"/>
    <property type="evidence" value="ECO:0007669"/>
    <property type="project" value="UniProtKB-EC"/>
</dbReference>
<dbReference type="InterPro" id="IPR006076">
    <property type="entry name" value="FAD-dep_OxRdtase"/>
</dbReference>
<dbReference type="InterPro" id="IPR036188">
    <property type="entry name" value="FAD/NAD-bd_sf"/>
</dbReference>
<dbReference type="InterPro" id="IPR031656">
    <property type="entry name" value="DAO_C"/>
</dbReference>
<dbReference type="EMBL" id="RPEM01000032">
    <property type="protein sequence ID" value="TGD41332.1"/>
    <property type="molecule type" value="Genomic_DNA"/>
</dbReference>
<evidence type="ECO:0000256" key="1">
    <source>
        <dbReference type="ARBA" id="ARBA00001974"/>
    </source>
</evidence>
<evidence type="ECO:0000256" key="2">
    <source>
        <dbReference type="ARBA" id="ARBA00007330"/>
    </source>
</evidence>
<evidence type="ECO:0000256" key="5">
    <source>
        <dbReference type="ARBA" id="ARBA00023002"/>
    </source>
</evidence>
<evidence type="ECO:0000256" key="6">
    <source>
        <dbReference type="RuleBase" id="RU361217"/>
    </source>
</evidence>
<dbReference type="Pfam" id="PF01266">
    <property type="entry name" value="DAO"/>
    <property type="match status" value="1"/>
</dbReference>
<dbReference type="InterPro" id="IPR000447">
    <property type="entry name" value="G3P_DH_FAD-dep"/>
</dbReference>
<dbReference type="PANTHER" id="PTHR11985:SF15">
    <property type="entry name" value="GLYCEROL-3-PHOSPHATE DEHYDROGENASE, MITOCHONDRIAL"/>
    <property type="match status" value="1"/>
</dbReference>
<accession>A0ABY2KKF7</accession>
<comment type="caution">
    <text evidence="9">The sequence shown here is derived from an EMBL/GenBank/DDBJ whole genome shotgun (WGS) entry which is preliminary data.</text>
</comment>
<organism evidence="9 10">
    <name type="scientific">Pseudotabrizicola sediminis</name>
    <dbReference type="NCBI Taxonomy" id="2486418"/>
    <lineage>
        <taxon>Bacteria</taxon>
        <taxon>Pseudomonadati</taxon>
        <taxon>Pseudomonadota</taxon>
        <taxon>Alphaproteobacteria</taxon>
        <taxon>Rhodobacterales</taxon>
        <taxon>Paracoccaceae</taxon>
        <taxon>Pseudotabrizicola</taxon>
    </lineage>
</organism>
<reference evidence="9 10" key="1">
    <citation type="submission" date="2018-11" db="EMBL/GenBank/DDBJ databases">
        <title>Tabrizicola sp. isolated from sediment of alpine lake.</title>
        <authorList>
            <person name="Liu Z."/>
        </authorList>
    </citation>
    <scope>NUCLEOTIDE SEQUENCE [LARGE SCALE GENOMIC DNA]</scope>
    <source>
        <strain evidence="9 10">DRYC-M-16</strain>
    </source>
</reference>
<dbReference type="EC" id="1.1.5.3" evidence="6"/>
<comment type="cofactor">
    <cofactor evidence="1 6">
        <name>FAD</name>
        <dbReference type="ChEBI" id="CHEBI:57692"/>
    </cofactor>
</comment>
<keyword evidence="3 6" id="KW-0285">Flavoprotein</keyword>
<evidence type="ECO:0000313" key="9">
    <source>
        <dbReference type="EMBL" id="TGD41332.1"/>
    </source>
</evidence>
<dbReference type="Gene3D" id="3.30.9.10">
    <property type="entry name" value="D-Amino Acid Oxidase, subunit A, domain 2"/>
    <property type="match status" value="1"/>
</dbReference>
<evidence type="ECO:0000313" key="10">
    <source>
        <dbReference type="Proteomes" id="UP000297741"/>
    </source>
</evidence>
<dbReference type="PROSITE" id="PS00977">
    <property type="entry name" value="FAD_G3PDH_1"/>
    <property type="match status" value="1"/>
</dbReference>
<dbReference type="NCBIfam" id="NF008899">
    <property type="entry name" value="PRK12266.1"/>
    <property type="match status" value="1"/>
</dbReference>
<keyword evidence="10" id="KW-1185">Reference proteome</keyword>
<evidence type="ECO:0000256" key="3">
    <source>
        <dbReference type="ARBA" id="ARBA00022630"/>
    </source>
</evidence>
<dbReference type="PRINTS" id="PR01001">
    <property type="entry name" value="FADG3PDH"/>
</dbReference>
<evidence type="ECO:0000259" key="8">
    <source>
        <dbReference type="Pfam" id="PF16901"/>
    </source>
</evidence>
<comment type="similarity">
    <text evidence="2 6">Belongs to the FAD-dependent glycerol-3-phosphate dehydrogenase family.</text>
</comment>
<dbReference type="NCBIfam" id="NF009906">
    <property type="entry name" value="PRK13369.1"/>
    <property type="match status" value="1"/>
</dbReference>
<dbReference type="Gene3D" id="3.50.50.60">
    <property type="entry name" value="FAD/NAD(P)-binding domain"/>
    <property type="match status" value="1"/>
</dbReference>
<keyword evidence="5 6" id="KW-0560">Oxidoreductase</keyword>
<dbReference type="Gene3D" id="1.10.8.870">
    <property type="entry name" value="Alpha-glycerophosphate oxidase, cap domain"/>
    <property type="match status" value="1"/>
</dbReference>
<dbReference type="InterPro" id="IPR038299">
    <property type="entry name" value="DAO_C_sf"/>
</dbReference>
<comment type="catalytic activity">
    <reaction evidence="6">
        <text>a quinone + sn-glycerol 3-phosphate = dihydroxyacetone phosphate + a quinol</text>
        <dbReference type="Rhea" id="RHEA:18977"/>
        <dbReference type="ChEBI" id="CHEBI:24646"/>
        <dbReference type="ChEBI" id="CHEBI:57597"/>
        <dbReference type="ChEBI" id="CHEBI:57642"/>
        <dbReference type="ChEBI" id="CHEBI:132124"/>
        <dbReference type="EC" id="1.1.5.3"/>
    </reaction>
</comment>
<dbReference type="Proteomes" id="UP000297741">
    <property type="component" value="Unassembled WGS sequence"/>
</dbReference>
<dbReference type="Gene3D" id="6.10.250.1890">
    <property type="match status" value="1"/>
</dbReference>
<dbReference type="RefSeq" id="WP_135434095.1">
    <property type="nucleotide sequence ID" value="NZ_RPEM01000032.1"/>
</dbReference>
<proteinExistence type="inferred from homology"/>
<feature type="domain" description="Alpha-glycerophosphate oxidase C-terminal" evidence="8">
    <location>
        <begin position="400"/>
        <end position="495"/>
    </location>
</feature>
<gene>
    <name evidence="9" type="ORF">EEB11_18975</name>
</gene>
<dbReference type="PROSITE" id="PS00978">
    <property type="entry name" value="FAD_G3PDH_2"/>
    <property type="match status" value="1"/>
</dbReference>